<dbReference type="EMBL" id="VJXY01000049">
    <property type="protein sequence ID" value="MBD6619889.1"/>
    <property type="molecule type" value="Genomic_DNA"/>
</dbReference>
<accession>A0AA40VU66</accession>
<protein>
    <submittedName>
        <fullName evidence="1">Chlorophyll A-B binding protein</fullName>
    </submittedName>
</protein>
<evidence type="ECO:0000313" key="2">
    <source>
        <dbReference type="Proteomes" id="UP001165986"/>
    </source>
</evidence>
<name>A0AA40VU66_9NOST</name>
<dbReference type="Proteomes" id="UP001165986">
    <property type="component" value="Unassembled WGS sequence"/>
</dbReference>
<dbReference type="SUPFAM" id="SSF103511">
    <property type="entry name" value="Chlorophyll a-b binding protein"/>
    <property type="match status" value="1"/>
</dbReference>
<organism evidence="1 2">
    <name type="scientific">Komarekiella delphini-convector SJRDD-AB1</name>
    <dbReference type="NCBI Taxonomy" id="2593771"/>
    <lineage>
        <taxon>Bacteria</taxon>
        <taxon>Bacillati</taxon>
        <taxon>Cyanobacteriota</taxon>
        <taxon>Cyanophyceae</taxon>
        <taxon>Nostocales</taxon>
        <taxon>Nostocaceae</taxon>
        <taxon>Komarekiella</taxon>
        <taxon>Komarekiella delphini-convector</taxon>
    </lineage>
</organism>
<dbReference type="RefSeq" id="WP_191761081.1">
    <property type="nucleotide sequence ID" value="NZ_VJXY01000049.1"/>
</dbReference>
<keyword evidence="2" id="KW-1185">Reference proteome</keyword>
<sequence length="71" mass="8285">MQEIKEAKGSQDLLPEIKEPYYYAGTRWRWGFQPSAEIWNGRLAMIGFFATALFEIFNRDGLLGGLFWGFF</sequence>
<comment type="caution">
    <text evidence="1">The sequence shown here is derived from an EMBL/GenBank/DDBJ whole genome shotgun (WGS) entry which is preliminary data.</text>
</comment>
<gene>
    <name evidence="1" type="ORF">FNW02_29815</name>
</gene>
<proteinExistence type="predicted"/>
<reference evidence="1" key="1">
    <citation type="submission" date="2019-07" db="EMBL/GenBank/DDBJ databases">
        <title>Toxilogical consequences of a new and cryptic species of cyanobacteria (Komarekiella delphini-convector) recovered from the epidermis of a bottlenose dolphin and 1500 ft. in the air.</title>
        <authorList>
            <person name="Brown A.O."/>
            <person name="Dvorak P."/>
            <person name="Villanueva C.D."/>
            <person name="Foss A.J."/>
            <person name="Garvey A.D."/>
            <person name="Gibson Q.A."/>
            <person name="Johansen J.R."/>
            <person name="Casamatta D.A."/>
        </authorList>
    </citation>
    <scope>NUCLEOTIDE SEQUENCE</scope>
    <source>
        <strain evidence="1">SJRDD-AB1</strain>
    </source>
</reference>
<evidence type="ECO:0000313" key="1">
    <source>
        <dbReference type="EMBL" id="MBD6619889.1"/>
    </source>
</evidence>
<dbReference type="AlphaFoldDB" id="A0AA40VU66"/>